<dbReference type="SUPFAM" id="SSF101912">
    <property type="entry name" value="Sema domain"/>
    <property type="match status" value="1"/>
</dbReference>
<feature type="domain" description="PSI" evidence="6">
    <location>
        <begin position="412"/>
        <end position="463"/>
    </location>
</feature>
<dbReference type="GO" id="GO:0050772">
    <property type="term" value="P:positive regulation of axonogenesis"/>
    <property type="evidence" value="ECO:0007669"/>
    <property type="project" value="TreeGrafter"/>
</dbReference>
<keyword evidence="5" id="KW-0812">Transmembrane</keyword>
<dbReference type="SUPFAM" id="SSF103575">
    <property type="entry name" value="Plexin repeat"/>
    <property type="match status" value="1"/>
</dbReference>
<dbReference type="GO" id="GO:0030334">
    <property type="term" value="P:regulation of cell migration"/>
    <property type="evidence" value="ECO:0007669"/>
    <property type="project" value="TreeGrafter"/>
</dbReference>
<dbReference type="Pfam" id="PF01833">
    <property type="entry name" value="TIG"/>
    <property type="match status" value="1"/>
</dbReference>
<evidence type="ECO:0000256" key="3">
    <source>
        <dbReference type="ARBA" id="ARBA00023157"/>
    </source>
</evidence>
<dbReference type="InterPro" id="IPR036352">
    <property type="entry name" value="Semap_dom_sf"/>
</dbReference>
<dbReference type="Gene3D" id="3.10.20.90">
    <property type="entry name" value="Phosphatidylinositol 3-kinase Catalytic Subunit, Chain A, domain 1"/>
    <property type="match status" value="1"/>
</dbReference>
<dbReference type="InterPro" id="IPR013548">
    <property type="entry name" value="Plexin_cytoplasmic_RasGAP_dom"/>
</dbReference>
<evidence type="ECO:0000313" key="8">
    <source>
        <dbReference type="RefSeq" id="XP_054843729.1"/>
    </source>
</evidence>
<dbReference type="GO" id="GO:0005886">
    <property type="term" value="C:plasma membrane"/>
    <property type="evidence" value="ECO:0007669"/>
    <property type="project" value="TreeGrafter"/>
</dbReference>
<dbReference type="PANTHER" id="PTHR22625:SF4">
    <property type="entry name" value="PLEXIN-C1"/>
    <property type="match status" value="1"/>
</dbReference>
<keyword evidence="2 5" id="KW-0472">Membrane</keyword>
<dbReference type="PANTHER" id="PTHR22625">
    <property type="entry name" value="PLEXIN"/>
    <property type="match status" value="1"/>
</dbReference>
<dbReference type="GeneID" id="129335318"/>
<dbReference type="Proteomes" id="UP001190640">
    <property type="component" value="Chromosome 9"/>
</dbReference>
<dbReference type="InterPro" id="IPR002909">
    <property type="entry name" value="IPT_dom"/>
</dbReference>
<evidence type="ECO:0000256" key="1">
    <source>
        <dbReference type="ARBA" id="ARBA00004370"/>
    </source>
</evidence>
<dbReference type="CDD" id="cd12789">
    <property type="entry name" value="RasGAP_plexin_C1"/>
    <property type="match status" value="1"/>
</dbReference>
<dbReference type="SMART" id="SM00423">
    <property type="entry name" value="PSI"/>
    <property type="match status" value="2"/>
</dbReference>
<dbReference type="GO" id="GO:0008360">
    <property type="term" value="P:regulation of cell shape"/>
    <property type="evidence" value="ECO:0007669"/>
    <property type="project" value="TreeGrafter"/>
</dbReference>
<proteinExistence type="predicted"/>
<comment type="subcellular location">
    <subcellularLocation>
        <location evidence="1">Membrane</location>
    </subcellularLocation>
</comment>
<reference evidence="8" key="1">
    <citation type="submission" date="2025-08" db="UniProtKB">
        <authorList>
            <consortium name="RefSeq"/>
        </authorList>
    </citation>
    <scope>IDENTIFICATION</scope>
    <source>
        <tissue evidence="8">Blood</tissue>
    </source>
</reference>
<feature type="transmembrane region" description="Helical" evidence="5">
    <location>
        <begin position="883"/>
        <end position="903"/>
    </location>
</feature>
<evidence type="ECO:0000256" key="5">
    <source>
        <dbReference type="SAM" id="Phobius"/>
    </source>
</evidence>
<dbReference type="InterPro" id="IPR008936">
    <property type="entry name" value="Rho_GTPase_activation_prot"/>
</dbReference>
<evidence type="ECO:0000259" key="6">
    <source>
        <dbReference type="SMART" id="SM00423"/>
    </source>
</evidence>
<dbReference type="InterPro" id="IPR015943">
    <property type="entry name" value="WD40/YVTN_repeat-like_dom_sf"/>
</dbReference>
<gene>
    <name evidence="8" type="primary">PLXNC1</name>
</gene>
<dbReference type="InterPro" id="IPR016201">
    <property type="entry name" value="PSI"/>
</dbReference>
<dbReference type="Gene3D" id="2.130.10.10">
    <property type="entry name" value="YVTN repeat-like/Quinoprotein amine dehydrogenase"/>
    <property type="match status" value="1"/>
</dbReference>
<dbReference type="Gene3D" id="1.10.506.10">
    <property type="entry name" value="GTPase Activation - p120gap, domain 1"/>
    <property type="match status" value="1"/>
</dbReference>
<dbReference type="SUPFAM" id="SSF48350">
    <property type="entry name" value="GTPase activation domain, GAP"/>
    <property type="match status" value="1"/>
</dbReference>
<evidence type="ECO:0000256" key="4">
    <source>
        <dbReference type="ARBA" id="ARBA00023180"/>
    </source>
</evidence>
<keyword evidence="5" id="KW-1133">Transmembrane helix</keyword>
<dbReference type="CDD" id="cd00102">
    <property type="entry name" value="IPT"/>
    <property type="match status" value="1"/>
</dbReference>
<dbReference type="CTD" id="10154"/>
<evidence type="ECO:0000256" key="2">
    <source>
        <dbReference type="ARBA" id="ARBA00023136"/>
    </source>
</evidence>
<dbReference type="RefSeq" id="XP_054843729.1">
    <property type="nucleotide sequence ID" value="XM_054987754.1"/>
</dbReference>
<evidence type="ECO:0000313" key="7">
    <source>
        <dbReference type="Proteomes" id="UP001190640"/>
    </source>
</evidence>
<dbReference type="Pfam" id="PF08337">
    <property type="entry name" value="Plexin_cytopl"/>
    <property type="match status" value="1"/>
</dbReference>
<feature type="domain" description="PSI" evidence="6">
    <location>
        <begin position="546"/>
        <end position="584"/>
    </location>
</feature>
<keyword evidence="3" id="KW-1015">Disulfide bond</keyword>
<accession>A0AA97JVR5</accession>
<dbReference type="Pfam" id="PF20170">
    <property type="entry name" value="Plexin_RBD"/>
    <property type="match status" value="1"/>
</dbReference>
<dbReference type="KEGG" id="emc:129335318"/>
<dbReference type="GO" id="GO:0007162">
    <property type="term" value="P:negative regulation of cell adhesion"/>
    <property type="evidence" value="ECO:0007669"/>
    <property type="project" value="TreeGrafter"/>
</dbReference>
<organism evidence="7 8">
    <name type="scientific">Eublepharis macularius</name>
    <name type="common">Leopard gecko</name>
    <name type="synonym">Cyrtodactylus macularius</name>
    <dbReference type="NCBI Taxonomy" id="481883"/>
    <lineage>
        <taxon>Eukaryota</taxon>
        <taxon>Metazoa</taxon>
        <taxon>Chordata</taxon>
        <taxon>Craniata</taxon>
        <taxon>Vertebrata</taxon>
        <taxon>Euteleostomi</taxon>
        <taxon>Lepidosauria</taxon>
        <taxon>Squamata</taxon>
        <taxon>Bifurcata</taxon>
        <taxon>Gekkota</taxon>
        <taxon>Eublepharidae</taxon>
        <taxon>Eublepharinae</taxon>
        <taxon>Eublepharis</taxon>
    </lineage>
</organism>
<dbReference type="InterPro" id="IPR046800">
    <property type="entry name" value="Plexin_RBD"/>
</dbReference>
<dbReference type="InterPro" id="IPR002165">
    <property type="entry name" value="Plexin_repeat"/>
</dbReference>
<name>A0AA97JVR5_EUBMA</name>
<sequence length="1515" mass="170745">MAGLGRRRAQAGGGSPCWALPALVVAAAALAVAGAARLQRVSFPQPISNLAVSGGRVLVASGHCLYQLEASLPPSGAQPPLYCVSRPDSVNKILLPYAEEEGGRLLTCWSQPDGVCYLGSLSGPHREETMPPVNKTLGPSVGCSPQGSSVGKMYKRSAGWFLIAATTTLQDSPDNCTDDNALFILQENEARAEEETRLPVHENASFVDVLRWAGHFFFPYYNFSDLNMQPKMAIVAWEPGDSHLQYSQTVLWCANKTRIVSSGQLNLSHGQAFWIGIFGPAEAPKTPTSTALCLFDLQQVLNDSQRCSYSKEAHDCGKTTEPVNNSPFLIHSNLVSVHATVVLKTPVLFLGTENGQLLKVILDEKMRPNCPDILYEIKEETPIFYKLEFDPLDNNFIYLPSNTELRRVQVANCNKYFSCKECLSAMDPYCGWCHLNKRCCFKEECSNNSMKWIDISKGVDKCLKIHVYGTYRGEIAVTSVGNFSDLSERYSSCKVINTRTNKTLCEKKREDVNCTCSLNSADLTDKVQVLLIYGSQNLSEVFEFNRCSLQKTCSECGHSNCTWNSREQICVSSDTTCKRKIDCSVLISASDDKYTAQRLKPMHSISIEPMWVSTLGKSKILVRGKNLTASNVLMEIRGTSSCKPDIIPVTDVLNDTLVEFCLPPSRKEAKSVCIKADGFKCSPAVTLHYVSLPVCSRIFPNISWLSGGRNITILGKNLNVTDRVIISNERKQAVRDFSCLMDGATCHFQSPKLEAKEENTFIDLGLEVEKETIYCSATLQYDPDPKFIYYELTTDMEPELELKIHKENDRLNISVNEIEVFLEVDSAMNITFTVQNISTTESRSTIHCRAKWEKNGKLEMSSVKVLVKVGNRTHEIPNELPNYSFMLILLFIPVVIGVAVFVTQRKSTQLNRKLSEHLELLECELRKEIRDGFAELQMEKLDVVDSFETIPFLDYTHFVLRAFFPESDNLASIFIEDTNQPLSRNPDCKDASITALFALICNKNFLITLIHTLEKQKTFSVKDKCRFASFLTIALQTNLVYLTHILEVLMRDLMEQSSNIQPKLMLRRTESVVEKLLTNWMSVCLSAFLRETVGEPFYLLVTTLNQRIIKGPVDVITCRALYTLNEDWLLWQVTDFSTVALNVIFENHLENEDQDTAQNIQVNVLDCDTIGQAKEKILQTFQNKNGSVYGLHLNEMGLALQSDTQAKELLDRDASSVILENGIAKLNTIGHYEISDGTTVKVFKRTGLLPDVEHSSENCCHLILPNSEAAKDIHSAKHKGKQKFKVKEMYLTKLLSTKVTIHSVVEKLFRSIWTLPNNKAPVAIKYFFDFLDAQAENKKITDPDVVHIWKTNSLPLRFWVNILKNPQFVFDIKKTPHIDGCLSVIAQAFMDAFSLSEQQLGKEAPTNKLLYAKDIPLYKEEVKAFYKAIRELPSLSSSELEEFLTQESKKHENEFKEAEALTEIYNYIARYFDEILNKLDKERGLEEARNQLLNVRALADDKKKCKWIAEELSDP</sequence>
<dbReference type="GO" id="GO:0017154">
    <property type="term" value="F:semaphorin receptor activity"/>
    <property type="evidence" value="ECO:0007669"/>
    <property type="project" value="InterPro"/>
</dbReference>
<dbReference type="GO" id="GO:0002116">
    <property type="term" value="C:semaphorin receptor complex"/>
    <property type="evidence" value="ECO:0007669"/>
    <property type="project" value="TreeGrafter"/>
</dbReference>
<dbReference type="Pfam" id="PF01437">
    <property type="entry name" value="PSI"/>
    <property type="match status" value="1"/>
</dbReference>
<keyword evidence="4" id="KW-0325">Glycoprotein</keyword>
<feature type="transmembrane region" description="Helical" evidence="5">
    <location>
        <begin position="1027"/>
        <end position="1046"/>
    </location>
</feature>
<dbReference type="InterPro" id="IPR031148">
    <property type="entry name" value="Plexin"/>
</dbReference>
<dbReference type="Gene3D" id="3.30.1680.10">
    <property type="entry name" value="ligand-binding face of the semaphorins, domain 2"/>
    <property type="match status" value="1"/>
</dbReference>
<protein>
    <submittedName>
        <fullName evidence="8">Plexin-C1</fullName>
    </submittedName>
</protein>
<keyword evidence="7" id="KW-1185">Reference proteome</keyword>